<organism evidence="1 2">
    <name type="scientific">Reticulomyxa filosa</name>
    <dbReference type="NCBI Taxonomy" id="46433"/>
    <lineage>
        <taxon>Eukaryota</taxon>
        <taxon>Sar</taxon>
        <taxon>Rhizaria</taxon>
        <taxon>Retaria</taxon>
        <taxon>Foraminifera</taxon>
        <taxon>Monothalamids</taxon>
        <taxon>Reticulomyxidae</taxon>
        <taxon>Reticulomyxa</taxon>
    </lineage>
</organism>
<feature type="non-terminal residue" evidence="1">
    <location>
        <position position="227"/>
    </location>
</feature>
<comment type="caution">
    <text evidence="1">The sequence shown here is derived from an EMBL/GenBank/DDBJ whole genome shotgun (WGS) entry which is preliminary data.</text>
</comment>
<keyword evidence="2" id="KW-1185">Reference proteome</keyword>
<dbReference type="AlphaFoldDB" id="X6NBG4"/>
<sequence>MKYVSVWDSDGDEKREEKAENTIESVKHLNRWLRFTNNNNKPVSIGKRDDNYEGARGVIGGSKSHLLFITYCPKNMDVFDLKVEMILFSGNMALMVDYNEDINKVKFFKIRSCPTLSGITAFKYNSMAENKWLKMECTSAIEPCGWAMLLSGDKNFVHFIGGRGRNGNVSMHTRANIAEWMKSETENEKQWILKEAEITEIKKIERNRRILTNYYHSKEIFEKRQLK</sequence>
<protein>
    <submittedName>
        <fullName evidence="1">Uncharacterized protein</fullName>
    </submittedName>
</protein>
<dbReference type="EMBL" id="ASPP01010563">
    <property type="protein sequence ID" value="ETO22662.1"/>
    <property type="molecule type" value="Genomic_DNA"/>
</dbReference>
<evidence type="ECO:0000313" key="1">
    <source>
        <dbReference type="EMBL" id="ETO22662.1"/>
    </source>
</evidence>
<accession>X6NBG4</accession>
<proteinExistence type="predicted"/>
<dbReference type="Proteomes" id="UP000023152">
    <property type="component" value="Unassembled WGS sequence"/>
</dbReference>
<name>X6NBG4_RETFI</name>
<gene>
    <name evidence="1" type="ORF">RFI_14532</name>
</gene>
<evidence type="ECO:0000313" key="2">
    <source>
        <dbReference type="Proteomes" id="UP000023152"/>
    </source>
</evidence>
<reference evidence="1 2" key="1">
    <citation type="journal article" date="2013" name="Curr. Biol.">
        <title>The Genome of the Foraminiferan Reticulomyxa filosa.</title>
        <authorList>
            <person name="Glockner G."/>
            <person name="Hulsmann N."/>
            <person name="Schleicher M."/>
            <person name="Noegel A.A."/>
            <person name="Eichinger L."/>
            <person name="Gallinger C."/>
            <person name="Pawlowski J."/>
            <person name="Sierra R."/>
            <person name="Euteneuer U."/>
            <person name="Pillet L."/>
            <person name="Moustafa A."/>
            <person name="Platzer M."/>
            <person name="Groth M."/>
            <person name="Szafranski K."/>
            <person name="Schliwa M."/>
        </authorList>
    </citation>
    <scope>NUCLEOTIDE SEQUENCE [LARGE SCALE GENOMIC DNA]</scope>
</reference>